<feature type="compositionally biased region" description="Basic and acidic residues" evidence="1">
    <location>
        <begin position="78"/>
        <end position="94"/>
    </location>
</feature>
<evidence type="ECO:0000313" key="3">
    <source>
        <dbReference type="Proteomes" id="UP000319557"/>
    </source>
</evidence>
<gene>
    <name evidence="2" type="ORF">EC9_52830</name>
</gene>
<evidence type="ECO:0000256" key="1">
    <source>
        <dbReference type="SAM" id="MobiDB-lite"/>
    </source>
</evidence>
<name>A0A517M858_9BACT</name>
<organism evidence="2 3">
    <name type="scientific">Rosistilla ulvae</name>
    <dbReference type="NCBI Taxonomy" id="1930277"/>
    <lineage>
        <taxon>Bacteria</taxon>
        <taxon>Pseudomonadati</taxon>
        <taxon>Planctomycetota</taxon>
        <taxon>Planctomycetia</taxon>
        <taxon>Pirellulales</taxon>
        <taxon>Pirellulaceae</taxon>
        <taxon>Rosistilla</taxon>
    </lineage>
</organism>
<evidence type="ECO:0000313" key="2">
    <source>
        <dbReference type="EMBL" id="QDS91063.1"/>
    </source>
</evidence>
<dbReference type="Proteomes" id="UP000319557">
    <property type="component" value="Chromosome"/>
</dbReference>
<proteinExistence type="predicted"/>
<feature type="region of interest" description="Disordered" evidence="1">
    <location>
        <begin position="73"/>
        <end position="94"/>
    </location>
</feature>
<dbReference type="KEGG" id="ruv:EC9_52830"/>
<dbReference type="AlphaFoldDB" id="A0A517M858"/>
<reference evidence="2 3" key="1">
    <citation type="submission" date="2019-02" db="EMBL/GenBank/DDBJ databases">
        <title>Deep-cultivation of Planctomycetes and their phenomic and genomic characterization uncovers novel biology.</title>
        <authorList>
            <person name="Wiegand S."/>
            <person name="Jogler M."/>
            <person name="Boedeker C."/>
            <person name="Pinto D."/>
            <person name="Vollmers J."/>
            <person name="Rivas-Marin E."/>
            <person name="Kohn T."/>
            <person name="Peeters S.H."/>
            <person name="Heuer A."/>
            <person name="Rast P."/>
            <person name="Oberbeckmann S."/>
            <person name="Bunk B."/>
            <person name="Jeske O."/>
            <person name="Meyerdierks A."/>
            <person name="Storesund J.E."/>
            <person name="Kallscheuer N."/>
            <person name="Luecker S."/>
            <person name="Lage O.M."/>
            <person name="Pohl T."/>
            <person name="Merkel B.J."/>
            <person name="Hornburger P."/>
            <person name="Mueller R.-W."/>
            <person name="Bruemmer F."/>
            <person name="Labrenz M."/>
            <person name="Spormann A.M."/>
            <person name="Op den Camp H."/>
            <person name="Overmann J."/>
            <person name="Amann R."/>
            <person name="Jetten M.S.M."/>
            <person name="Mascher T."/>
            <person name="Medema M.H."/>
            <person name="Devos D.P."/>
            <person name="Kaster A.-K."/>
            <person name="Ovreas L."/>
            <person name="Rohde M."/>
            <person name="Galperin M.Y."/>
            <person name="Jogler C."/>
        </authorList>
    </citation>
    <scope>NUCLEOTIDE SEQUENCE [LARGE SCALE GENOMIC DNA]</scope>
    <source>
        <strain evidence="2 3">EC9</strain>
    </source>
</reference>
<keyword evidence="3" id="KW-1185">Reference proteome</keyword>
<dbReference type="EMBL" id="CP036261">
    <property type="protein sequence ID" value="QDS91063.1"/>
    <property type="molecule type" value="Genomic_DNA"/>
</dbReference>
<sequence length="106" mass="11714">MMWIGGEVDLDEVLQVVEVQVAAGSPKADGVVVAECFPVAWPCVAIGFHVLDAHRRDKLGRIKTGDATNRLIDIPQAEADRSDADNRQQQRAKLEPRYMLAHRLPA</sequence>
<accession>A0A517M858</accession>
<protein>
    <submittedName>
        <fullName evidence="2">Uncharacterized protein</fullName>
    </submittedName>
</protein>